<evidence type="ECO:0000256" key="12">
    <source>
        <dbReference type="SAM" id="MobiDB-lite"/>
    </source>
</evidence>
<evidence type="ECO:0000313" key="14">
    <source>
        <dbReference type="EMBL" id="NDV29301.1"/>
    </source>
</evidence>
<dbReference type="PANTHER" id="PTHR43016:SF13">
    <property type="entry name" value="PRESEQUENCE PROTEASE, MITOCHONDRIAL"/>
    <property type="match status" value="1"/>
</dbReference>
<keyword evidence="11" id="KW-0496">Mitochondrion</keyword>
<dbReference type="GO" id="GO:0016485">
    <property type="term" value="P:protein processing"/>
    <property type="evidence" value="ECO:0007669"/>
    <property type="project" value="TreeGrafter"/>
</dbReference>
<evidence type="ECO:0000259" key="13">
    <source>
        <dbReference type="SMART" id="SM01264"/>
    </source>
</evidence>
<evidence type="ECO:0000256" key="7">
    <source>
        <dbReference type="ARBA" id="ARBA00022801"/>
    </source>
</evidence>
<sequence length="971" mass="111062">MKEYQVNDVVHDYKLVNKKFYPDRNQTAYQFLHLKTNAQHVHIASEDTNNVCMTTFKTSPEDSTGVAHVLEHTALCGSKKYPIRDPFFNMIKRSLQTYMNAWTGPDFTSYPFSTENEKDFYNLFSVYLDAAYFPNLDRWDFLQEGHRLEFQDPNDPNSPLEFKGIVFNEMKGAMSDASNLFSQRLTEQLYPTTTYKHNSGGDPEKITELTWEQLKKFHATHYHPSNSYTCTYGDLPIENHLKFINETVMQKFSQIDPHTEVPDEKRLTEPQTAQATCPPPPMGGDTEKQTKVAMAFLLNLNKDIFTTTAMSLLSSLLISGPNSPMYKSLIESNIGSAYAPSSGYDPSPRETYFSIGLQGIKDEDVDLVQQKILQVLQSAYKEGFDPERIEALLHQIEIANRHVTSEFGLHASAALSHSWIHGGSPIDALSVLEVTKKLREEVKKGPFFQNMIKEYFLDNPHRVVLIMKPDENYTNKLIENEKKKLEEIRASLTEEQKEKIVEEAAILKKRQEEKQDPSILPSIKIEDIAKIKPKTSIIHHSINSVPTLIIPQPTNGLTYFRALIDLQDLPPHLLPFVPLFTQIWTNIGSKDMDYRQISQNIEKYAGSFSASNYVLMHPTEPEKWSPRISVLSSALDENLDKTFHLWEQLFNSPLFNDTDRLRTLLLGIESDFQDSLIDNGHSYARMTAASFLSPSHKLVEEWEGITQYKLLAQLVEEDNIDIIIQSLQEIAKHVIDKNLMKVALNTEQKLLASATTKLESFLNAIPGEKIRPKKEYISSKQEKQEIHKLFIGNPSNINHNALCYSTVPYTHPDYPTLQVLAHLMTNTYLHREIREKGGAYGGGARHYSGLMAFYSYRDPNVLPTLKHFEDAVENMVTGNFTEENINEAKLNVFAAMDRPIAPFEQGMNYFQHDITHEMRQTNRNRLFDVNRSALIASAYKYLSGAESACAVFGSNQNRHLFENSNDWKYTE</sequence>
<dbReference type="GO" id="GO:0004222">
    <property type="term" value="F:metalloendopeptidase activity"/>
    <property type="evidence" value="ECO:0007669"/>
    <property type="project" value="TreeGrafter"/>
</dbReference>
<dbReference type="InterPro" id="IPR013578">
    <property type="entry name" value="Peptidase_M16C_assoc"/>
</dbReference>
<accession>A0A6B2KXD1</accession>
<dbReference type="InterPro" id="IPR011765">
    <property type="entry name" value="Pept_M16_N"/>
</dbReference>
<keyword evidence="6" id="KW-0479">Metal-binding</keyword>
<comment type="similarity">
    <text evidence="3">Belongs to the peptidase M16 family. PreP subfamily.</text>
</comment>
<evidence type="ECO:0000256" key="10">
    <source>
        <dbReference type="ARBA" id="ARBA00023049"/>
    </source>
</evidence>
<dbReference type="AlphaFoldDB" id="A0A6B2KXD1"/>
<dbReference type="Gene3D" id="3.30.830.10">
    <property type="entry name" value="Metalloenzyme, LuxS/M16 peptidase-like"/>
    <property type="match status" value="4"/>
</dbReference>
<evidence type="ECO:0000256" key="1">
    <source>
        <dbReference type="ARBA" id="ARBA00001947"/>
    </source>
</evidence>
<keyword evidence="8" id="KW-0862">Zinc</keyword>
<evidence type="ECO:0000256" key="11">
    <source>
        <dbReference type="ARBA" id="ARBA00023128"/>
    </source>
</evidence>
<dbReference type="GO" id="GO:0046872">
    <property type="term" value="F:metal ion binding"/>
    <property type="evidence" value="ECO:0007669"/>
    <property type="project" value="UniProtKB-KW"/>
</dbReference>
<organism evidence="14">
    <name type="scientific">Arcella intermedia</name>
    <dbReference type="NCBI Taxonomy" id="1963864"/>
    <lineage>
        <taxon>Eukaryota</taxon>
        <taxon>Amoebozoa</taxon>
        <taxon>Tubulinea</taxon>
        <taxon>Elardia</taxon>
        <taxon>Arcellinida</taxon>
        <taxon>Sphaerothecina</taxon>
        <taxon>Arcellidae</taxon>
        <taxon>Arcella</taxon>
    </lineage>
</organism>
<dbReference type="Pfam" id="PF05193">
    <property type="entry name" value="Peptidase_M16_C"/>
    <property type="match status" value="2"/>
</dbReference>
<dbReference type="EMBL" id="GIBP01000332">
    <property type="protein sequence ID" value="NDV29301.1"/>
    <property type="molecule type" value="Transcribed_RNA"/>
</dbReference>
<evidence type="ECO:0000256" key="4">
    <source>
        <dbReference type="ARBA" id="ARBA00020167"/>
    </source>
</evidence>
<dbReference type="Pfam" id="PF08367">
    <property type="entry name" value="M16C_assoc"/>
    <property type="match status" value="1"/>
</dbReference>
<dbReference type="SMART" id="SM01264">
    <property type="entry name" value="M16C_associated"/>
    <property type="match status" value="1"/>
</dbReference>
<dbReference type="FunFam" id="3.30.830.10:FF:000009">
    <property type="entry name" value="Presequence protease, mitochondrial"/>
    <property type="match status" value="1"/>
</dbReference>
<evidence type="ECO:0000256" key="5">
    <source>
        <dbReference type="ARBA" id="ARBA00022670"/>
    </source>
</evidence>
<dbReference type="InterPro" id="IPR007863">
    <property type="entry name" value="Peptidase_M16_C"/>
</dbReference>
<feature type="domain" description="Peptidase M16C associated" evidence="13">
    <location>
        <begin position="467"/>
        <end position="714"/>
    </location>
</feature>
<evidence type="ECO:0000256" key="8">
    <source>
        <dbReference type="ARBA" id="ARBA00022833"/>
    </source>
</evidence>
<protein>
    <recommendedName>
        <fullName evidence="4">Presequence protease, mitochondrial</fullName>
    </recommendedName>
</protein>
<evidence type="ECO:0000256" key="6">
    <source>
        <dbReference type="ARBA" id="ARBA00022723"/>
    </source>
</evidence>
<evidence type="ECO:0000256" key="2">
    <source>
        <dbReference type="ARBA" id="ARBA00004173"/>
    </source>
</evidence>
<feature type="region of interest" description="Disordered" evidence="12">
    <location>
        <begin position="263"/>
        <end position="286"/>
    </location>
</feature>
<comment type="subcellular location">
    <subcellularLocation>
        <location evidence="2">Mitochondrion</location>
    </subcellularLocation>
</comment>
<evidence type="ECO:0000256" key="3">
    <source>
        <dbReference type="ARBA" id="ARBA00007575"/>
    </source>
</evidence>
<proteinExistence type="inferred from homology"/>
<dbReference type="InterPro" id="IPR011249">
    <property type="entry name" value="Metalloenz_LuxS/M16"/>
</dbReference>
<keyword evidence="9" id="KW-0809">Transit peptide</keyword>
<dbReference type="PANTHER" id="PTHR43016">
    <property type="entry name" value="PRESEQUENCE PROTEASE"/>
    <property type="match status" value="1"/>
</dbReference>
<dbReference type="SUPFAM" id="SSF63411">
    <property type="entry name" value="LuxS/MPP-like metallohydrolase"/>
    <property type="match status" value="4"/>
</dbReference>
<keyword evidence="5" id="KW-0645">Protease</keyword>
<reference evidence="14" key="1">
    <citation type="journal article" date="2020" name="J. Eukaryot. Microbiol.">
        <title>De novo Sequencing, Assembly and Annotation of the Transcriptome for the Free-Living Testate Amoeba Arcella intermedia.</title>
        <authorList>
            <person name="Ribeiro G.M."/>
            <person name="Porfirio-Sousa A.L."/>
            <person name="Maurer-Alcala X.X."/>
            <person name="Katz L.A."/>
            <person name="Lahr D.J.G."/>
        </authorList>
    </citation>
    <scope>NUCLEOTIDE SEQUENCE</scope>
</reference>
<keyword evidence="10" id="KW-0482">Metalloprotease</keyword>
<dbReference type="Pfam" id="PF00675">
    <property type="entry name" value="Peptidase_M16"/>
    <property type="match status" value="1"/>
</dbReference>
<dbReference type="GO" id="GO:0005759">
    <property type="term" value="C:mitochondrial matrix"/>
    <property type="evidence" value="ECO:0007669"/>
    <property type="project" value="TreeGrafter"/>
</dbReference>
<evidence type="ECO:0000256" key="9">
    <source>
        <dbReference type="ARBA" id="ARBA00022946"/>
    </source>
</evidence>
<comment type="cofactor">
    <cofactor evidence="1">
        <name>Zn(2+)</name>
        <dbReference type="ChEBI" id="CHEBI:29105"/>
    </cofactor>
</comment>
<dbReference type="FunFam" id="3.30.830.10:FF:000013">
    <property type="entry name" value="Mitochondrial presequence protease"/>
    <property type="match status" value="1"/>
</dbReference>
<keyword evidence="7" id="KW-0378">Hydrolase</keyword>
<dbReference type="FunFam" id="3.30.830.10:FF:000011">
    <property type="entry name" value="Presequence protease, mitochondrial"/>
    <property type="match status" value="1"/>
</dbReference>
<name>A0A6B2KXD1_9EUKA</name>